<dbReference type="Proteomes" id="UP000019116">
    <property type="component" value="Chromosome 2A"/>
</dbReference>
<dbReference type="STRING" id="4565.A0A3B6B8R4"/>
<dbReference type="AlphaFoldDB" id="A0A3B6B8R4"/>
<dbReference type="InterPro" id="IPR044974">
    <property type="entry name" value="Disease_R_plants"/>
</dbReference>
<evidence type="ECO:0000313" key="13">
    <source>
        <dbReference type="Proteomes" id="UP000019116"/>
    </source>
</evidence>
<dbReference type="InterPro" id="IPR042197">
    <property type="entry name" value="Apaf_helical"/>
</dbReference>
<evidence type="ECO:0000256" key="6">
    <source>
        <dbReference type="ARBA" id="ARBA00023054"/>
    </source>
</evidence>
<evidence type="ECO:0000256" key="5">
    <source>
        <dbReference type="ARBA" id="ARBA00022821"/>
    </source>
</evidence>
<keyword evidence="2" id="KW-0433">Leucine-rich repeat</keyword>
<evidence type="ECO:0000256" key="7">
    <source>
        <dbReference type="SAM" id="MobiDB-lite"/>
    </source>
</evidence>
<dbReference type="Gene3D" id="3.80.10.10">
    <property type="entry name" value="Ribonuclease Inhibitor"/>
    <property type="match status" value="1"/>
</dbReference>
<dbReference type="Gene3D" id="1.10.10.10">
    <property type="entry name" value="Winged helix-like DNA-binding domain superfamily/Winged helix DNA-binding domain"/>
    <property type="match status" value="1"/>
</dbReference>
<dbReference type="PANTHER" id="PTHR23155">
    <property type="entry name" value="DISEASE RESISTANCE PROTEIN RP"/>
    <property type="match status" value="1"/>
</dbReference>
<dbReference type="InterPro" id="IPR058922">
    <property type="entry name" value="WHD_DRP"/>
</dbReference>
<dbReference type="Gene3D" id="3.40.50.300">
    <property type="entry name" value="P-loop containing nucleotide triphosphate hydrolases"/>
    <property type="match status" value="1"/>
</dbReference>
<dbReference type="InterPro" id="IPR055414">
    <property type="entry name" value="LRR_R13L4/SHOC2-like"/>
</dbReference>
<dbReference type="InterPro" id="IPR002182">
    <property type="entry name" value="NB-ARC"/>
</dbReference>
<accession>A0A3B6B8R4</accession>
<dbReference type="GO" id="GO:0043531">
    <property type="term" value="F:ADP binding"/>
    <property type="evidence" value="ECO:0007669"/>
    <property type="project" value="InterPro"/>
</dbReference>
<dbReference type="Gene3D" id="1.10.8.430">
    <property type="entry name" value="Helical domain of apoptotic protease-activating factors"/>
    <property type="match status" value="1"/>
</dbReference>
<evidence type="ECO:0000256" key="3">
    <source>
        <dbReference type="ARBA" id="ARBA00022737"/>
    </source>
</evidence>
<dbReference type="GO" id="GO:0002758">
    <property type="term" value="P:innate immune response-activating signaling pathway"/>
    <property type="evidence" value="ECO:0007669"/>
    <property type="project" value="UniProtKB-ARBA"/>
</dbReference>
<evidence type="ECO:0008006" key="14">
    <source>
        <dbReference type="Google" id="ProtNLM"/>
    </source>
</evidence>
<dbReference type="SUPFAM" id="SSF52058">
    <property type="entry name" value="L domain-like"/>
    <property type="match status" value="1"/>
</dbReference>
<dbReference type="InterPro" id="IPR032675">
    <property type="entry name" value="LRR_dom_sf"/>
</dbReference>
<dbReference type="Pfam" id="PF23559">
    <property type="entry name" value="WHD_DRP"/>
    <property type="match status" value="1"/>
</dbReference>
<dbReference type="Gramene" id="TraesCS2A03G1335300.1">
    <property type="protein sequence ID" value="TraesCS2A03G1335300.1.CDS"/>
    <property type="gene ID" value="TraesCS2A03G1335300"/>
</dbReference>
<evidence type="ECO:0000259" key="11">
    <source>
        <dbReference type="Pfam" id="PF23598"/>
    </source>
</evidence>
<evidence type="ECO:0000256" key="2">
    <source>
        <dbReference type="ARBA" id="ARBA00022614"/>
    </source>
</evidence>
<dbReference type="Pfam" id="PF23598">
    <property type="entry name" value="LRR_14"/>
    <property type="match status" value="1"/>
</dbReference>
<proteinExistence type="inferred from homology"/>
<dbReference type="SUPFAM" id="SSF52540">
    <property type="entry name" value="P-loop containing nucleoside triphosphate hydrolases"/>
    <property type="match status" value="2"/>
</dbReference>
<evidence type="ECO:0000259" key="9">
    <source>
        <dbReference type="Pfam" id="PF18052"/>
    </source>
</evidence>
<dbReference type="InterPro" id="IPR038005">
    <property type="entry name" value="RX-like_CC"/>
</dbReference>
<dbReference type="SMR" id="A0A3B6B8R4"/>
<evidence type="ECO:0000259" key="10">
    <source>
        <dbReference type="Pfam" id="PF23559"/>
    </source>
</evidence>
<evidence type="ECO:0000259" key="8">
    <source>
        <dbReference type="Pfam" id="PF00931"/>
    </source>
</evidence>
<keyword evidence="4" id="KW-0547">Nucleotide-binding</keyword>
<reference evidence="12" key="2">
    <citation type="submission" date="2018-10" db="UniProtKB">
        <authorList>
            <consortium name="EnsemblPlants"/>
        </authorList>
    </citation>
    <scope>IDENTIFICATION</scope>
</reference>
<feature type="domain" description="NB-ARC" evidence="8">
    <location>
        <begin position="190"/>
        <end position="366"/>
    </location>
</feature>
<organism evidence="12">
    <name type="scientific">Triticum aestivum</name>
    <name type="common">Wheat</name>
    <dbReference type="NCBI Taxonomy" id="4565"/>
    <lineage>
        <taxon>Eukaryota</taxon>
        <taxon>Viridiplantae</taxon>
        <taxon>Streptophyta</taxon>
        <taxon>Embryophyta</taxon>
        <taxon>Tracheophyta</taxon>
        <taxon>Spermatophyta</taxon>
        <taxon>Magnoliopsida</taxon>
        <taxon>Liliopsida</taxon>
        <taxon>Poales</taxon>
        <taxon>Poaceae</taxon>
        <taxon>BOP clade</taxon>
        <taxon>Pooideae</taxon>
        <taxon>Triticodae</taxon>
        <taxon>Triticeae</taxon>
        <taxon>Triticinae</taxon>
        <taxon>Triticum</taxon>
    </lineage>
</organism>
<sequence>MELVVGTSEENMRSLLSKLGGLLSEEYTLIRGVDGDLQYINDELATMQSFLRYVGSRRGHDDLTKDWMKQIRDLTYDIEDCIDDSGNRLHGLPTGMPCYFLLNSVFEILTWWPRRDIAARISTLKMRAQQIGERRQRYVVNDPWTGEPPAGAGPPTKAAVFVAADNQDVRLQLVDMKDPVGVEQQMKDLRRWVTYLVGFGGVGKTAIATALYRKFKENFVHTAVVTVSQSSDVEAILRSIINQIKPKASNRQEEGGSTKSAMATIKGVMVKYCSAGTSEGKHDGTKKQLMNELKQLIEKKRYLLLIDDVWSASMLENIIKELPDDKTSRIIVTTRFHSVATPKRDTELRRVTGLAEEKSKKLFEQAFSESKGNKDVAIIWPQDFSAPPNTEEVIAQDVPRETRGRIQPHWRLNILTHKVRTRILLRRVRRPTKKKHVHSCKQGTPETESQGSEDATVPNEVWKMCGGLPLAIVTMAGHVACNPDKSLKDWSDVCSSLFPELGQDHIKKLTQEEVGRIISYCYDDMPAEIKTCSMYLSIFPKGDRISRKRLTRRWIAEGFVREKHGLSMEEVAETYFNHLIRRKIIRPVEHSSNGKVKKCTVHDMVLEHIVAKASEENFITVVGGNWLMQPSSSKVRRLSLQACDSNRAKDTEKMNMSHVRSVTMFGSLNNQLHAHLFKLEIVQIMDLEGCKGFKQHHIIEICRMVLLKETDIVELPATICQLEWLVNILGGNKTTRKALKLPEELNSRKKMKALRILSGIEIDEASVDLHHLTELRKLAIYKLNTKGSTANFKDLISSIEYLGGYSLQTLVIDDESSEFIKSLDDLSSPPKFLIALELSGKMAKLPNCLQHLHTLSKLTLSVTALRTDNLKDLSNLEALFSLTFSFREKGQDRETLAIVAENKMYSKGKVTVPADGFKSLKLMRLFVSGLVLPLLSFSNKAMPDLERLELRYNMLEGLYGVENLAKLKEVHFTSDAKANEDIKREAELGSKRYGYDGSTERNAKYTVRDGERSTQLWLLQRKMGRQWAVCNRS</sequence>
<dbReference type="Gramene" id="TraesCS2A02G572900.1">
    <property type="protein sequence ID" value="TraesCS2A02G572900.1"/>
    <property type="gene ID" value="TraesCS2A02G572900"/>
</dbReference>
<feature type="domain" description="Disease resistance N-terminal" evidence="9">
    <location>
        <begin position="12"/>
        <end position="84"/>
    </location>
</feature>
<keyword evidence="3" id="KW-0677">Repeat</keyword>
<dbReference type="FunFam" id="1.10.10.10:FF:000322">
    <property type="entry name" value="Probable disease resistance protein At1g63360"/>
    <property type="match status" value="1"/>
</dbReference>
<dbReference type="OMA" id="RIISYCY"/>
<comment type="similarity">
    <text evidence="1">Belongs to the disease resistance NB-LRR family.</text>
</comment>
<dbReference type="EnsemblPlants" id="TraesCS2A02G572900.1">
    <property type="protein sequence ID" value="TraesCS2A02G572900.1"/>
    <property type="gene ID" value="TraesCS2A02G572900"/>
</dbReference>
<keyword evidence="13" id="KW-1185">Reference proteome</keyword>
<evidence type="ECO:0000313" key="12">
    <source>
        <dbReference type="EnsemblPlants" id="TraesCS2A02G572900.1"/>
    </source>
</evidence>
<dbReference type="PaxDb" id="4565-Traes_2AL_6915913C8.1"/>
<dbReference type="GO" id="GO:0009626">
    <property type="term" value="P:plant-type hypersensitive response"/>
    <property type="evidence" value="ECO:0007669"/>
    <property type="project" value="UniProtKB-ARBA"/>
</dbReference>
<feature type="domain" description="Disease resistance R13L4/SHOC-2-like LRR" evidence="11">
    <location>
        <begin position="707"/>
        <end position="980"/>
    </location>
</feature>
<name>A0A3B6B8R4_WHEAT</name>
<protein>
    <recommendedName>
        <fullName evidence="14">AAA+ ATPase domain-containing protein</fullName>
    </recommendedName>
</protein>
<dbReference type="Gene3D" id="1.20.5.4130">
    <property type="match status" value="1"/>
</dbReference>
<keyword evidence="6" id="KW-0175">Coiled coil</keyword>
<feature type="region of interest" description="Disordered" evidence="7">
    <location>
        <begin position="432"/>
        <end position="455"/>
    </location>
</feature>
<dbReference type="InterPro" id="IPR027417">
    <property type="entry name" value="P-loop_NTPase"/>
</dbReference>
<feature type="compositionally biased region" description="Polar residues" evidence="7">
    <location>
        <begin position="441"/>
        <end position="453"/>
    </location>
</feature>
<dbReference type="PRINTS" id="PR00364">
    <property type="entry name" value="DISEASERSIST"/>
</dbReference>
<dbReference type="PANTHER" id="PTHR23155:SF947">
    <property type="entry name" value="DISEASE RESISTANCE PROTEIN RPP13"/>
    <property type="match status" value="1"/>
</dbReference>
<dbReference type="InterPro" id="IPR036388">
    <property type="entry name" value="WH-like_DNA-bd_sf"/>
</dbReference>
<dbReference type="GO" id="GO:0042742">
    <property type="term" value="P:defense response to bacterium"/>
    <property type="evidence" value="ECO:0007669"/>
    <property type="project" value="UniProtKB-ARBA"/>
</dbReference>
<dbReference type="InterPro" id="IPR041118">
    <property type="entry name" value="Rx_N"/>
</dbReference>
<dbReference type="OrthoDB" id="653125at2759"/>
<evidence type="ECO:0000256" key="4">
    <source>
        <dbReference type="ARBA" id="ARBA00022741"/>
    </source>
</evidence>
<feature type="domain" description="Disease resistance protein winged helix" evidence="10">
    <location>
        <begin position="538"/>
        <end position="606"/>
    </location>
</feature>
<dbReference type="Pfam" id="PF00931">
    <property type="entry name" value="NB-ARC"/>
    <property type="match status" value="1"/>
</dbReference>
<dbReference type="CDD" id="cd14798">
    <property type="entry name" value="RX-CC_like"/>
    <property type="match status" value="1"/>
</dbReference>
<keyword evidence="5" id="KW-0611">Plant defense</keyword>
<dbReference type="Pfam" id="PF18052">
    <property type="entry name" value="Rx_N"/>
    <property type="match status" value="1"/>
</dbReference>
<reference evidence="12" key="1">
    <citation type="submission" date="2018-08" db="EMBL/GenBank/DDBJ databases">
        <authorList>
            <person name="Rossello M."/>
        </authorList>
    </citation>
    <scope>NUCLEOTIDE SEQUENCE [LARGE SCALE GENOMIC DNA]</scope>
    <source>
        <strain evidence="12">cv. Chinese Spring</strain>
    </source>
</reference>
<evidence type="ECO:0000256" key="1">
    <source>
        <dbReference type="ARBA" id="ARBA00008894"/>
    </source>
</evidence>